<gene>
    <name evidence="10" type="ORF">S7S_04485</name>
</gene>
<keyword evidence="6 9" id="KW-1133">Transmembrane helix</keyword>
<evidence type="ECO:0000313" key="10">
    <source>
        <dbReference type="EMBL" id="AJD47319.1"/>
    </source>
</evidence>
<evidence type="ECO:0000256" key="8">
    <source>
        <dbReference type="PIRNR" id="PIRNR018472"/>
    </source>
</evidence>
<proteinExistence type="inferred from homology"/>
<keyword evidence="5 8" id="KW-0133">Cell shape</keyword>
<name>A0A0B4XGS8_9GAMM</name>
<dbReference type="HOGENOM" id="CLU_119315_0_0_6"/>
<feature type="transmembrane region" description="Helical" evidence="9">
    <location>
        <begin position="104"/>
        <end position="121"/>
    </location>
</feature>
<dbReference type="Proteomes" id="UP000006764">
    <property type="component" value="Chromosome"/>
</dbReference>
<dbReference type="GO" id="GO:0005886">
    <property type="term" value="C:plasma membrane"/>
    <property type="evidence" value="ECO:0007669"/>
    <property type="project" value="UniProtKB-SubCell"/>
</dbReference>
<dbReference type="Pfam" id="PF04093">
    <property type="entry name" value="MreD"/>
    <property type="match status" value="1"/>
</dbReference>
<accession>A0A0B4XGS8</accession>
<dbReference type="OrthoDB" id="6647425at2"/>
<keyword evidence="4 9" id="KW-0812">Transmembrane</keyword>
<dbReference type="InterPro" id="IPR007227">
    <property type="entry name" value="Cell_shape_determining_MreD"/>
</dbReference>
<sequence>MRERKASGTGAILVTILLAGLLAILPLPDALALGRPEWLTLVLVYWVIALPQRIGVFWGFGVGLFQDVLTGSVLGQHAVALAVVAYIALAVHKRLRVFPPLQQAVVVFLLIGTGSLLAYIVQNAVGRALLPPVWVLLPALVSALIWRPVFAVLRWTRRRFLVR</sequence>
<feature type="transmembrane region" description="Helical" evidence="9">
    <location>
        <begin position="73"/>
        <end position="92"/>
    </location>
</feature>
<reference evidence="10 11" key="1">
    <citation type="journal article" date="2012" name="J. Bacteriol.">
        <title>Genome sequence of an alkane-degrading bacterium, Alcanivorax pacificus type strain W11-5, isolated from deep sea sediment.</title>
        <authorList>
            <person name="Lai Q."/>
            <person name="Shao Z."/>
        </authorList>
    </citation>
    <scope>NUCLEOTIDE SEQUENCE [LARGE SCALE GENOMIC DNA]</scope>
    <source>
        <strain evidence="10 11">W11-5</strain>
    </source>
</reference>
<dbReference type="KEGG" id="apac:S7S_04485"/>
<comment type="function">
    <text evidence="8">Involved in formation of the rod shape of the cell. May also contribute to regulation of formation of penicillin-binding proteins.</text>
</comment>
<keyword evidence="7 8" id="KW-0472">Membrane</keyword>
<dbReference type="RefSeq" id="WP_008738315.1">
    <property type="nucleotide sequence ID" value="NZ_CP004387.1"/>
</dbReference>
<dbReference type="PIRSF" id="PIRSF018472">
    <property type="entry name" value="MreD_proteobac"/>
    <property type="match status" value="1"/>
</dbReference>
<dbReference type="AlphaFoldDB" id="A0A0B4XGS8"/>
<dbReference type="EMBL" id="CP004387">
    <property type="protein sequence ID" value="AJD47319.1"/>
    <property type="molecule type" value="Genomic_DNA"/>
</dbReference>
<evidence type="ECO:0000256" key="6">
    <source>
        <dbReference type="ARBA" id="ARBA00022989"/>
    </source>
</evidence>
<evidence type="ECO:0000256" key="1">
    <source>
        <dbReference type="ARBA" id="ARBA00004651"/>
    </source>
</evidence>
<evidence type="ECO:0000313" key="11">
    <source>
        <dbReference type="Proteomes" id="UP000006764"/>
    </source>
</evidence>
<comment type="similarity">
    <text evidence="2 8">Belongs to the MreD family.</text>
</comment>
<dbReference type="NCBIfam" id="TIGR03426">
    <property type="entry name" value="shape_MreD"/>
    <property type="match status" value="1"/>
</dbReference>
<evidence type="ECO:0000256" key="4">
    <source>
        <dbReference type="ARBA" id="ARBA00022692"/>
    </source>
</evidence>
<dbReference type="GO" id="GO:0008360">
    <property type="term" value="P:regulation of cell shape"/>
    <property type="evidence" value="ECO:0007669"/>
    <property type="project" value="UniProtKB-UniRule"/>
</dbReference>
<feature type="transmembrane region" description="Helical" evidence="9">
    <location>
        <begin position="6"/>
        <end position="27"/>
    </location>
</feature>
<evidence type="ECO:0000256" key="5">
    <source>
        <dbReference type="ARBA" id="ARBA00022960"/>
    </source>
</evidence>
<dbReference type="PANTHER" id="PTHR37484:SF1">
    <property type="entry name" value="ROD SHAPE-DETERMINING PROTEIN MRED"/>
    <property type="match status" value="1"/>
</dbReference>
<dbReference type="InterPro" id="IPR026034">
    <property type="entry name" value="MreD_proteobac"/>
</dbReference>
<dbReference type="PANTHER" id="PTHR37484">
    <property type="entry name" value="ROD SHAPE-DETERMINING PROTEIN MRED"/>
    <property type="match status" value="1"/>
</dbReference>
<keyword evidence="8" id="KW-0997">Cell inner membrane</keyword>
<evidence type="ECO:0000256" key="2">
    <source>
        <dbReference type="ARBA" id="ARBA00007776"/>
    </source>
</evidence>
<comment type="subcellular location">
    <subcellularLocation>
        <location evidence="8">Cell inner membrane</location>
    </subcellularLocation>
    <subcellularLocation>
        <location evidence="1">Cell membrane</location>
        <topology evidence="1">Multi-pass membrane protein</topology>
    </subcellularLocation>
</comment>
<evidence type="ECO:0000256" key="9">
    <source>
        <dbReference type="SAM" id="Phobius"/>
    </source>
</evidence>
<protein>
    <recommendedName>
        <fullName evidence="8">Rod shape-determining protein MreD</fullName>
    </recommendedName>
</protein>
<keyword evidence="11" id="KW-1185">Reference proteome</keyword>
<feature type="transmembrane region" description="Helical" evidence="9">
    <location>
        <begin position="133"/>
        <end position="153"/>
    </location>
</feature>
<keyword evidence="3 8" id="KW-1003">Cell membrane</keyword>
<organism evidence="10 11">
    <name type="scientific">Isoalcanivorax pacificus W11-5</name>
    <dbReference type="NCBI Taxonomy" id="391936"/>
    <lineage>
        <taxon>Bacteria</taxon>
        <taxon>Pseudomonadati</taxon>
        <taxon>Pseudomonadota</taxon>
        <taxon>Gammaproteobacteria</taxon>
        <taxon>Oceanospirillales</taxon>
        <taxon>Alcanivoracaceae</taxon>
        <taxon>Isoalcanivorax</taxon>
    </lineage>
</organism>
<feature type="transmembrane region" description="Helical" evidence="9">
    <location>
        <begin position="39"/>
        <end position="61"/>
    </location>
</feature>
<evidence type="ECO:0000256" key="3">
    <source>
        <dbReference type="ARBA" id="ARBA00022475"/>
    </source>
</evidence>
<evidence type="ECO:0000256" key="7">
    <source>
        <dbReference type="ARBA" id="ARBA00023136"/>
    </source>
</evidence>
<dbReference type="STRING" id="391936.S7S_04485"/>